<accession>A0AAU9SYM1</accession>
<evidence type="ECO:0000256" key="1">
    <source>
        <dbReference type="SAM" id="SignalP"/>
    </source>
</evidence>
<dbReference type="AlphaFoldDB" id="A0AAU9SYM1"/>
<evidence type="ECO:0000313" key="3">
    <source>
        <dbReference type="Proteomes" id="UP000836841"/>
    </source>
</evidence>
<gene>
    <name evidence="2" type="ORF">TAV2_LOCUS24466</name>
</gene>
<name>A0AAU9SYM1_THLAR</name>
<evidence type="ECO:0000313" key="2">
    <source>
        <dbReference type="EMBL" id="CAH2076298.1"/>
    </source>
</evidence>
<dbReference type="Proteomes" id="UP000836841">
    <property type="component" value="Chromosome 7"/>
</dbReference>
<sequence length="83" mass="8867">MISFFHLMFLAAKHVLSAEDTDEVEAVAEAEAGDRAGTVQDHGLGLVLAPHLGRYHALLNALAYALLRIQDLPGEEAGQGTEL</sequence>
<keyword evidence="1" id="KW-0732">Signal</keyword>
<keyword evidence="3" id="KW-1185">Reference proteome</keyword>
<reference evidence="2 3" key="1">
    <citation type="submission" date="2022-03" db="EMBL/GenBank/DDBJ databases">
        <authorList>
            <person name="Nunn A."/>
            <person name="Chopra R."/>
            <person name="Nunn A."/>
            <person name="Contreras Garrido A."/>
        </authorList>
    </citation>
    <scope>NUCLEOTIDE SEQUENCE [LARGE SCALE GENOMIC DNA]</scope>
</reference>
<organism evidence="2 3">
    <name type="scientific">Thlaspi arvense</name>
    <name type="common">Field penny-cress</name>
    <dbReference type="NCBI Taxonomy" id="13288"/>
    <lineage>
        <taxon>Eukaryota</taxon>
        <taxon>Viridiplantae</taxon>
        <taxon>Streptophyta</taxon>
        <taxon>Embryophyta</taxon>
        <taxon>Tracheophyta</taxon>
        <taxon>Spermatophyta</taxon>
        <taxon>Magnoliopsida</taxon>
        <taxon>eudicotyledons</taxon>
        <taxon>Gunneridae</taxon>
        <taxon>Pentapetalae</taxon>
        <taxon>rosids</taxon>
        <taxon>malvids</taxon>
        <taxon>Brassicales</taxon>
        <taxon>Brassicaceae</taxon>
        <taxon>Thlaspideae</taxon>
        <taxon>Thlaspi</taxon>
    </lineage>
</organism>
<dbReference type="EMBL" id="OU466863">
    <property type="protein sequence ID" value="CAH2076298.1"/>
    <property type="molecule type" value="Genomic_DNA"/>
</dbReference>
<protein>
    <submittedName>
        <fullName evidence="2">Uncharacterized protein</fullName>
    </submittedName>
</protein>
<proteinExistence type="predicted"/>
<feature type="chain" id="PRO_5043493889" evidence="1">
    <location>
        <begin position="19"/>
        <end position="83"/>
    </location>
</feature>
<feature type="signal peptide" evidence="1">
    <location>
        <begin position="1"/>
        <end position="18"/>
    </location>
</feature>